<name>A0A0M0JZV3_9EUKA</name>
<sequence length="321" mass="34613">MHLHQSGPNRALYVVGGLGCALSFAIGLTWTYELRKVVEEENVYAAQPATDAFMRASSHTRLLWGASEMAIILVGIAFVDAVPARRVAWERSTRRFARLGQCSLTVFAFNDLFGRLVYLPFRRYAVAANLSLKGADHNSLDSSFLFEIGVTRTSPAERTRQGIAEDVWVLLYILATLFGWASLLALWSRVGFVCSFEWWIRKLIGVGKATRPAGKADAAGGAGGVGGAGGAGEAGEADDRRPGAAESATLSEEATDLADLPDGAAVWIWLLTMTWAPAAGWAVLSSTWLAPSLNDYYYQLNATHLLLTPLGTGTDGKMHIT</sequence>
<evidence type="ECO:0000313" key="3">
    <source>
        <dbReference type="EMBL" id="KOO32080.1"/>
    </source>
</evidence>
<dbReference type="OrthoDB" id="10674320at2759"/>
<keyword evidence="2" id="KW-1133">Transmembrane helix</keyword>
<feature type="transmembrane region" description="Helical" evidence="2">
    <location>
        <begin position="167"/>
        <end position="187"/>
    </location>
</feature>
<feature type="transmembrane region" description="Helical" evidence="2">
    <location>
        <begin position="266"/>
        <end position="290"/>
    </location>
</feature>
<feature type="region of interest" description="Disordered" evidence="1">
    <location>
        <begin position="211"/>
        <end position="254"/>
    </location>
</feature>
<proteinExistence type="predicted"/>
<feature type="transmembrane region" description="Helical" evidence="2">
    <location>
        <begin position="12"/>
        <end position="32"/>
    </location>
</feature>
<evidence type="ECO:0000256" key="2">
    <source>
        <dbReference type="SAM" id="Phobius"/>
    </source>
</evidence>
<dbReference type="EMBL" id="JWZX01001853">
    <property type="protein sequence ID" value="KOO32080.1"/>
    <property type="molecule type" value="Genomic_DNA"/>
</dbReference>
<accession>A0A0M0JZV3</accession>
<keyword evidence="2" id="KW-0472">Membrane</keyword>
<dbReference type="AlphaFoldDB" id="A0A0M0JZV3"/>
<dbReference type="Proteomes" id="UP000037460">
    <property type="component" value="Unassembled WGS sequence"/>
</dbReference>
<evidence type="ECO:0000313" key="4">
    <source>
        <dbReference type="Proteomes" id="UP000037460"/>
    </source>
</evidence>
<feature type="compositionally biased region" description="Gly residues" evidence="1">
    <location>
        <begin position="220"/>
        <end position="233"/>
    </location>
</feature>
<feature type="transmembrane region" description="Helical" evidence="2">
    <location>
        <begin position="62"/>
        <end position="82"/>
    </location>
</feature>
<gene>
    <name evidence="3" type="ORF">Ctob_010074</name>
</gene>
<protein>
    <submittedName>
        <fullName evidence="3">Uncharacterized protein</fullName>
    </submittedName>
</protein>
<evidence type="ECO:0000256" key="1">
    <source>
        <dbReference type="SAM" id="MobiDB-lite"/>
    </source>
</evidence>
<reference evidence="4" key="1">
    <citation type="journal article" date="2015" name="PLoS Genet.">
        <title>Genome Sequence and Transcriptome Analyses of Chrysochromulina tobin: Metabolic Tools for Enhanced Algal Fitness in the Prominent Order Prymnesiales (Haptophyceae).</title>
        <authorList>
            <person name="Hovde B.T."/>
            <person name="Deodato C.R."/>
            <person name="Hunsperger H.M."/>
            <person name="Ryken S.A."/>
            <person name="Yost W."/>
            <person name="Jha R.K."/>
            <person name="Patterson J."/>
            <person name="Monnat R.J. Jr."/>
            <person name="Barlow S.B."/>
            <person name="Starkenburg S.R."/>
            <person name="Cattolico R.A."/>
        </authorList>
    </citation>
    <scope>NUCLEOTIDE SEQUENCE</scope>
    <source>
        <strain evidence="4">CCMP291</strain>
    </source>
</reference>
<keyword evidence="4" id="KW-1185">Reference proteome</keyword>
<comment type="caution">
    <text evidence="3">The sequence shown here is derived from an EMBL/GenBank/DDBJ whole genome shotgun (WGS) entry which is preliminary data.</text>
</comment>
<keyword evidence="2" id="KW-0812">Transmembrane</keyword>
<organism evidence="3 4">
    <name type="scientific">Chrysochromulina tobinii</name>
    <dbReference type="NCBI Taxonomy" id="1460289"/>
    <lineage>
        <taxon>Eukaryota</taxon>
        <taxon>Haptista</taxon>
        <taxon>Haptophyta</taxon>
        <taxon>Prymnesiophyceae</taxon>
        <taxon>Prymnesiales</taxon>
        <taxon>Chrysochromulinaceae</taxon>
        <taxon>Chrysochromulina</taxon>
    </lineage>
</organism>